<accession>A0A0R2MQU0</accession>
<protein>
    <submittedName>
        <fullName evidence="1">Uncharacterized protein</fullName>
    </submittedName>
</protein>
<comment type="caution">
    <text evidence="1">The sequence shown here is derived from an EMBL/GenBank/DDBJ whole genome shotgun (WGS) entry which is preliminary data.</text>
</comment>
<sequence length="207" mass="22566">MSQEYTSVFDVIGRVVVTPSDQHIAEAFRLGQALHPLLPQLQRITWQLDGTVSESSLDQALQLAITAGMVGIDELTTTTNVLEVAYKHGISVSFVPNSKHLNQPHTVQADLVSVDHQTIKLVFTSDALKDQFALTQINDDKLTLQPGAFTMILSVDEAVTGTPQGNLSPLIHLNDQAFQIFVPDAFATDLVAQLEALPHVNGVTLFR</sequence>
<organism evidence="1 2">
    <name type="scientific">Lacticaseibacillus saniviri JCM 17471 = DSM 24301</name>
    <dbReference type="NCBI Taxonomy" id="1293598"/>
    <lineage>
        <taxon>Bacteria</taxon>
        <taxon>Bacillati</taxon>
        <taxon>Bacillota</taxon>
        <taxon>Bacilli</taxon>
        <taxon>Lactobacillales</taxon>
        <taxon>Lactobacillaceae</taxon>
        <taxon>Lacticaseibacillus</taxon>
    </lineage>
</organism>
<dbReference type="OrthoDB" id="9813137at2"/>
<reference evidence="1 2" key="1">
    <citation type="journal article" date="2015" name="Genome Announc.">
        <title>Expanding the biotechnology potential of lactobacilli through comparative genomics of 213 strains and associated genera.</title>
        <authorList>
            <person name="Sun Z."/>
            <person name="Harris H.M."/>
            <person name="McCann A."/>
            <person name="Guo C."/>
            <person name="Argimon S."/>
            <person name="Zhang W."/>
            <person name="Yang X."/>
            <person name="Jeffery I.B."/>
            <person name="Cooney J.C."/>
            <person name="Kagawa T.F."/>
            <person name="Liu W."/>
            <person name="Song Y."/>
            <person name="Salvetti E."/>
            <person name="Wrobel A."/>
            <person name="Rasinkangas P."/>
            <person name="Parkhill J."/>
            <person name="Rea M.C."/>
            <person name="O'Sullivan O."/>
            <person name="Ritari J."/>
            <person name="Douillard F.P."/>
            <person name="Paul Ross R."/>
            <person name="Yang R."/>
            <person name="Briner A.E."/>
            <person name="Felis G.E."/>
            <person name="de Vos W.M."/>
            <person name="Barrangou R."/>
            <person name="Klaenhammer T.R."/>
            <person name="Caufield P.W."/>
            <person name="Cui Y."/>
            <person name="Zhang H."/>
            <person name="O'Toole P.W."/>
        </authorList>
    </citation>
    <scope>NUCLEOTIDE SEQUENCE [LARGE SCALE GENOMIC DNA]</scope>
    <source>
        <strain evidence="1 2">DSM 24301</strain>
    </source>
</reference>
<gene>
    <name evidence="1" type="ORF">IV56_GL000188</name>
</gene>
<evidence type="ECO:0000313" key="2">
    <source>
        <dbReference type="Proteomes" id="UP000050969"/>
    </source>
</evidence>
<proteinExistence type="predicted"/>
<name>A0A0R2MQU0_9LACO</name>
<dbReference type="EMBL" id="JQCE01000075">
    <property type="protein sequence ID" value="KRO15100.1"/>
    <property type="molecule type" value="Genomic_DNA"/>
</dbReference>
<keyword evidence="2" id="KW-1185">Reference proteome</keyword>
<dbReference type="PATRIC" id="fig|1293598.4.peg.203"/>
<dbReference type="AlphaFoldDB" id="A0A0R2MQU0"/>
<dbReference type="RefSeq" id="WP_054776789.1">
    <property type="nucleotide sequence ID" value="NZ_BBBX01000003.1"/>
</dbReference>
<dbReference type="STRING" id="1293598.IV56_GL000188"/>
<dbReference type="Proteomes" id="UP000050969">
    <property type="component" value="Unassembled WGS sequence"/>
</dbReference>
<evidence type="ECO:0000313" key="1">
    <source>
        <dbReference type="EMBL" id="KRO15100.1"/>
    </source>
</evidence>